<name>A0A7R9EWW6_9NEOP</name>
<sequence length="84" mass="8601">MGTERDVKCSAGGVSLETWDNTTGCPHHGPTLLELLARGLAAHLSAARPSSIASDPRDTPADPCGTPADPCGSLVEKRCNSQSG</sequence>
<organism evidence="2">
    <name type="scientific">Timema bartmani</name>
    <dbReference type="NCBI Taxonomy" id="61472"/>
    <lineage>
        <taxon>Eukaryota</taxon>
        <taxon>Metazoa</taxon>
        <taxon>Ecdysozoa</taxon>
        <taxon>Arthropoda</taxon>
        <taxon>Hexapoda</taxon>
        <taxon>Insecta</taxon>
        <taxon>Pterygota</taxon>
        <taxon>Neoptera</taxon>
        <taxon>Polyneoptera</taxon>
        <taxon>Phasmatodea</taxon>
        <taxon>Timematodea</taxon>
        <taxon>Timematoidea</taxon>
        <taxon>Timematidae</taxon>
        <taxon>Timema</taxon>
    </lineage>
</organism>
<dbReference type="AlphaFoldDB" id="A0A7R9EWW6"/>
<accession>A0A7R9EWW6</accession>
<dbReference type="EMBL" id="OD565792">
    <property type="protein sequence ID" value="CAD7442623.1"/>
    <property type="molecule type" value="Genomic_DNA"/>
</dbReference>
<evidence type="ECO:0000313" key="2">
    <source>
        <dbReference type="EMBL" id="CAD7442623.1"/>
    </source>
</evidence>
<proteinExistence type="predicted"/>
<evidence type="ECO:0000256" key="1">
    <source>
        <dbReference type="SAM" id="MobiDB-lite"/>
    </source>
</evidence>
<feature type="region of interest" description="Disordered" evidence="1">
    <location>
        <begin position="44"/>
        <end position="69"/>
    </location>
</feature>
<gene>
    <name evidence="2" type="ORF">TBIB3V08_LOCUS5051</name>
</gene>
<reference evidence="2" key="1">
    <citation type="submission" date="2020-11" db="EMBL/GenBank/DDBJ databases">
        <authorList>
            <person name="Tran Van P."/>
        </authorList>
    </citation>
    <scope>NUCLEOTIDE SEQUENCE</scope>
</reference>
<protein>
    <submittedName>
        <fullName evidence="2">Uncharacterized protein</fullName>
    </submittedName>
</protein>